<evidence type="ECO:0000313" key="2">
    <source>
        <dbReference type="Proteomes" id="UP001589575"/>
    </source>
</evidence>
<name>A0ABV5FU92_9MICC</name>
<keyword evidence="2" id="KW-1185">Reference proteome</keyword>
<proteinExistence type="predicted"/>
<dbReference type="Proteomes" id="UP001589575">
    <property type="component" value="Unassembled WGS sequence"/>
</dbReference>
<accession>A0ABV5FU92</accession>
<evidence type="ECO:0000313" key="1">
    <source>
        <dbReference type="EMBL" id="MFB9070247.1"/>
    </source>
</evidence>
<evidence type="ECO:0008006" key="3">
    <source>
        <dbReference type="Google" id="ProtNLM"/>
    </source>
</evidence>
<organism evidence="1 2">
    <name type="scientific">Citricoccus parietis</name>
    <dbReference type="NCBI Taxonomy" id="592307"/>
    <lineage>
        <taxon>Bacteria</taxon>
        <taxon>Bacillati</taxon>
        <taxon>Actinomycetota</taxon>
        <taxon>Actinomycetes</taxon>
        <taxon>Micrococcales</taxon>
        <taxon>Micrococcaceae</taxon>
        <taxon>Citricoccus</taxon>
    </lineage>
</organism>
<dbReference type="EMBL" id="JBHMFI010000001">
    <property type="protein sequence ID" value="MFB9070247.1"/>
    <property type="molecule type" value="Genomic_DNA"/>
</dbReference>
<protein>
    <recommendedName>
        <fullName evidence="3">Abasic site processing protein</fullName>
    </recommendedName>
</protein>
<comment type="caution">
    <text evidence="1">The sequence shown here is derived from an EMBL/GenBank/DDBJ whole genome shotgun (WGS) entry which is preliminary data.</text>
</comment>
<reference evidence="1 2" key="1">
    <citation type="submission" date="2024-09" db="EMBL/GenBank/DDBJ databases">
        <authorList>
            <person name="Sun Q."/>
            <person name="Mori K."/>
        </authorList>
    </citation>
    <scope>NUCLEOTIDE SEQUENCE [LARGE SCALE GENOMIC DNA]</scope>
    <source>
        <strain evidence="1 2">CCM 7609</strain>
    </source>
</reference>
<sequence>MCGRYVMARTIGDLVEDSGADPVRNWFVQVSGEGVRFDSPAERVSVHILSLVQAATEKGFVYFVPGLSARASMTMAPIARVCACRPMGEGKK</sequence>
<gene>
    <name evidence="1" type="ORF">ACFFX0_03195</name>
</gene>